<organism evidence="1 2">
    <name type="scientific">Psychroserpens luteus</name>
    <dbReference type="NCBI Taxonomy" id="1434066"/>
    <lineage>
        <taxon>Bacteria</taxon>
        <taxon>Pseudomonadati</taxon>
        <taxon>Bacteroidota</taxon>
        <taxon>Flavobacteriia</taxon>
        <taxon>Flavobacteriales</taxon>
        <taxon>Flavobacteriaceae</taxon>
        <taxon>Psychroserpens</taxon>
    </lineage>
</organism>
<dbReference type="InterPro" id="IPR046508">
    <property type="entry name" value="DUF6686"/>
</dbReference>
<dbReference type="EMBL" id="JBHUOS010000015">
    <property type="protein sequence ID" value="MFD2917574.1"/>
    <property type="molecule type" value="Genomic_DNA"/>
</dbReference>
<gene>
    <name evidence="1" type="ORF">ACFS29_18120</name>
</gene>
<evidence type="ECO:0000313" key="2">
    <source>
        <dbReference type="Proteomes" id="UP001597548"/>
    </source>
</evidence>
<reference evidence="2" key="1">
    <citation type="journal article" date="2019" name="Int. J. Syst. Evol. Microbiol.">
        <title>The Global Catalogue of Microorganisms (GCM) 10K type strain sequencing project: providing services to taxonomists for standard genome sequencing and annotation.</title>
        <authorList>
            <consortium name="The Broad Institute Genomics Platform"/>
            <consortium name="The Broad Institute Genome Sequencing Center for Infectious Disease"/>
            <person name="Wu L."/>
            <person name="Ma J."/>
        </authorList>
    </citation>
    <scope>NUCLEOTIDE SEQUENCE [LARGE SCALE GENOMIC DNA]</scope>
    <source>
        <strain evidence="2">KCTC 32514</strain>
    </source>
</reference>
<comment type="caution">
    <text evidence="1">The sequence shown here is derived from an EMBL/GenBank/DDBJ whole genome shotgun (WGS) entry which is preliminary data.</text>
</comment>
<protein>
    <submittedName>
        <fullName evidence="1">DUF6686 family protein</fullName>
    </submittedName>
</protein>
<sequence length="108" mass="12851">MCHSVKVISKTKSGELSICETCKVYHLEFNNIYLELNTKQFLQLKKYIMSVEIAYWEHKYSCSKMKRKIPLPLLQENLVLMFNRQEVTELKTLFSLKNNGYNEILKLQ</sequence>
<dbReference type="RefSeq" id="WP_194509663.1">
    <property type="nucleotide sequence ID" value="NZ_JADILU010000009.1"/>
</dbReference>
<name>A0ABW5ZX25_9FLAO</name>
<proteinExistence type="predicted"/>
<keyword evidence="2" id="KW-1185">Reference proteome</keyword>
<dbReference type="Pfam" id="PF20391">
    <property type="entry name" value="DUF6686"/>
    <property type="match status" value="1"/>
</dbReference>
<evidence type="ECO:0000313" key="1">
    <source>
        <dbReference type="EMBL" id="MFD2917574.1"/>
    </source>
</evidence>
<accession>A0ABW5ZX25</accession>
<dbReference type="Proteomes" id="UP001597548">
    <property type="component" value="Unassembled WGS sequence"/>
</dbReference>